<evidence type="ECO:0000256" key="5">
    <source>
        <dbReference type="ARBA" id="ARBA00022761"/>
    </source>
</evidence>
<feature type="domain" description="VWFD" evidence="13">
    <location>
        <begin position="3749"/>
        <end position="3922"/>
    </location>
</feature>
<dbReference type="SMART" id="SM01169">
    <property type="entry name" value="DUF1943"/>
    <property type="match status" value="1"/>
</dbReference>
<evidence type="ECO:0000313" key="15">
    <source>
        <dbReference type="Proteomes" id="UP000606786"/>
    </source>
</evidence>
<dbReference type="Pfam" id="PF06448">
    <property type="entry name" value="DUF1081"/>
    <property type="match status" value="1"/>
</dbReference>
<feature type="domain" description="Vitellogenin" evidence="12">
    <location>
        <begin position="42"/>
        <end position="708"/>
    </location>
</feature>
<evidence type="ECO:0000256" key="9">
    <source>
        <dbReference type="PROSITE-ProRule" id="PRU00557"/>
    </source>
</evidence>
<keyword evidence="7" id="KW-1015">Disulfide bond</keyword>
<evidence type="ECO:0000256" key="7">
    <source>
        <dbReference type="ARBA" id="ARBA00023157"/>
    </source>
</evidence>
<dbReference type="PANTHER" id="PTHR23345:SF15">
    <property type="entry name" value="VITELLOGENIN 1-RELATED"/>
    <property type="match status" value="1"/>
</dbReference>
<feature type="chain" id="PRO_5032395324" evidence="11">
    <location>
        <begin position="20"/>
        <end position="4327"/>
    </location>
</feature>
<name>A0A811UDJ9_CERCA</name>
<dbReference type="GO" id="GO:0005319">
    <property type="term" value="F:lipid transporter activity"/>
    <property type="evidence" value="ECO:0007669"/>
    <property type="project" value="InterPro"/>
</dbReference>
<dbReference type="Gene3D" id="1.25.10.20">
    <property type="entry name" value="Vitellinogen, superhelical"/>
    <property type="match status" value="1"/>
</dbReference>
<dbReference type="SUPFAM" id="SSF56968">
    <property type="entry name" value="Lipovitellin-phosvitin complex, beta-sheet shell regions"/>
    <property type="match status" value="2"/>
</dbReference>
<reference evidence="14" key="1">
    <citation type="submission" date="2020-11" db="EMBL/GenBank/DDBJ databases">
        <authorList>
            <person name="Whitehead M."/>
        </authorList>
    </citation>
    <scope>NUCLEOTIDE SEQUENCE</scope>
    <source>
        <strain evidence="14">EGII</strain>
    </source>
</reference>
<keyword evidence="5" id="KW-0758">Storage protein</keyword>
<dbReference type="PROSITE" id="PS51233">
    <property type="entry name" value="VWFD"/>
    <property type="match status" value="1"/>
</dbReference>
<keyword evidence="2" id="KW-0813">Transport</keyword>
<dbReference type="InterPro" id="IPR015817">
    <property type="entry name" value="Vitellinogen_open_b-sht_sub1"/>
</dbReference>
<evidence type="ECO:0000256" key="2">
    <source>
        <dbReference type="ARBA" id="ARBA00022448"/>
    </source>
</evidence>
<dbReference type="InterPro" id="IPR001747">
    <property type="entry name" value="Vitellogenin_N"/>
</dbReference>
<evidence type="ECO:0000256" key="6">
    <source>
        <dbReference type="ARBA" id="ARBA00023055"/>
    </source>
</evidence>
<dbReference type="PROSITE" id="PS51211">
    <property type="entry name" value="VITELLOGENIN"/>
    <property type="match status" value="1"/>
</dbReference>
<feature type="region of interest" description="Disordered" evidence="10">
    <location>
        <begin position="126"/>
        <end position="148"/>
    </location>
</feature>
<feature type="signal peptide" evidence="11">
    <location>
        <begin position="1"/>
        <end position="19"/>
    </location>
</feature>
<gene>
    <name evidence="14" type="ORF">CCAP1982_LOCUS5651</name>
</gene>
<dbReference type="OrthoDB" id="8029632at2759"/>
<evidence type="ECO:0000256" key="3">
    <source>
        <dbReference type="ARBA" id="ARBA00022525"/>
    </source>
</evidence>
<evidence type="ECO:0000313" key="14">
    <source>
        <dbReference type="EMBL" id="CAD6996989.1"/>
    </source>
</evidence>
<comment type="subcellular location">
    <subcellularLocation>
        <location evidence="1">Secreted</location>
    </subcellularLocation>
</comment>
<keyword evidence="4 11" id="KW-0732">Signal</keyword>
<feature type="compositionally biased region" description="Acidic residues" evidence="10">
    <location>
        <begin position="132"/>
        <end position="143"/>
    </location>
</feature>
<dbReference type="PANTHER" id="PTHR23345">
    <property type="entry name" value="VITELLOGENIN-RELATED"/>
    <property type="match status" value="1"/>
</dbReference>
<evidence type="ECO:0000256" key="10">
    <source>
        <dbReference type="SAM" id="MobiDB-lite"/>
    </source>
</evidence>
<keyword evidence="8" id="KW-0325">Glycoprotein</keyword>
<dbReference type="Pfam" id="PF01347">
    <property type="entry name" value="Vitellogenin_N"/>
    <property type="match status" value="1"/>
</dbReference>
<dbReference type="Gene3D" id="2.30.230.10">
    <property type="entry name" value="Lipovitellin, beta-sheet shell regions, chain A"/>
    <property type="match status" value="1"/>
</dbReference>
<dbReference type="InterPro" id="IPR011030">
    <property type="entry name" value="Lipovitellin_superhlx_dom"/>
</dbReference>
<dbReference type="EMBL" id="CAJHJT010000012">
    <property type="protein sequence ID" value="CAD6996989.1"/>
    <property type="molecule type" value="Genomic_DNA"/>
</dbReference>
<organism evidence="14 15">
    <name type="scientific">Ceratitis capitata</name>
    <name type="common">Mediterranean fruit fly</name>
    <name type="synonym">Tephritis capitata</name>
    <dbReference type="NCBI Taxonomy" id="7213"/>
    <lineage>
        <taxon>Eukaryota</taxon>
        <taxon>Metazoa</taxon>
        <taxon>Ecdysozoa</taxon>
        <taxon>Arthropoda</taxon>
        <taxon>Hexapoda</taxon>
        <taxon>Insecta</taxon>
        <taxon>Pterygota</taxon>
        <taxon>Neoptera</taxon>
        <taxon>Endopterygota</taxon>
        <taxon>Diptera</taxon>
        <taxon>Brachycera</taxon>
        <taxon>Muscomorpha</taxon>
        <taxon>Tephritoidea</taxon>
        <taxon>Tephritidae</taxon>
        <taxon>Ceratitis</taxon>
        <taxon>Ceratitis</taxon>
    </lineage>
</organism>
<dbReference type="InterPro" id="IPR015255">
    <property type="entry name" value="Vitellinogen_open_b-sht"/>
</dbReference>
<evidence type="ECO:0000256" key="11">
    <source>
        <dbReference type="SAM" id="SignalP"/>
    </source>
</evidence>
<comment type="caution">
    <text evidence="9">Lacks conserved residue(s) required for the propagation of feature annotation.</text>
</comment>
<dbReference type="Gene3D" id="2.20.50.20">
    <property type="entry name" value="Lipovitellin. Chain A, domain 3"/>
    <property type="match status" value="1"/>
</dbReference>
<dbReference type="Pfam" id="PF00094">
    <property type="entry name" value="VWD"/>
    <property type="match status" value="1"/>
</dbReference>
<keyword evidence="3" id="KW-0964">Secreted</keyword>
<evidence type="ECO:0000256" key="1">
    <source>
        <dbReference type="ARBA" id="ARBA00004613"/>
    </source>
</evidence>
<evidence type="ECO:0000256" key="8">
    <source>
        <dbReference type="ARBA" id="ARBA00023180"/>
    </source>
</evidence>
<evidence type="ECO:0000259" key="13">
    <source>
        <dbReference type="PROSITE" id="PS51233"/>
    </source>
</evidence>
<proteinExistence type="predicted"/>
<dbReference type="InterPro" id="IPR015819">
    <property type="entry name" value="Lipid_transp_b-sht_shell"/>
</dbReference>
<dbReference type="InterPro" id="IPR050733">
    <property type="entry name" value="Vitellogenin/Apolipophorin"/>
</dbReference>
<dbReference type="InterPro" id="IPR001846">
    <property type="entry name" value="VWF_type-D"/>
</dbReference>
<dbReference type="InterPro" id="IPR015816">
    <property type="entry name" value="Vitellinogen_b-sht_N"/>
</dbReference>
<dbReference type="InterPro" id="IPR009454">
    <property type="entry name" value="Lipid_transpt_open_b-sht"/>
</dbReference>
<dbReference type="Pfam" id="PF09172">
    <property type="entry name" value="Vit_open_b-sht"/>
    <property type="match status" value="1"/>
</dbReference>
<sequence>MWRLLRAILFLLCIQWGYTHQNPFRDPNFCGNPQCEISSKKFNFVDKVYKYEYTIDLKTEFSGTGNNASSLFFKATVEINFPKPCDGFLRIKDVKLRDALSQNDDEIDNKVDKEIDNSNVDDYYGEFTDSSGSDEESEVDTDSSDTHPHSLEIATELKKYLLRFAFNDGTITEICPSAKEKIWTLNFKRGILSTLQNTMLRLDVDFNTTETDIAGECKVKYSLEKVNDVFIKIRKTKNMPTCQKRYSTNSILQSVPYDFRNDKTMWPLLDSSSYCVMTINKKLYQDITCYDQHKFIPFSNNNTGAVTNVVSRLELLSEESDINEKFLNERDEIVERRSNLLFDHTPSAKPTKSEIKLARDLLKEMCALGFPYIQREFINVFTNFLHTIKQLDYEALTQLLARSTSICEKGRNHVLDSLPYAGSSASLQLMRDQLLTNGVSKKMAISWLKSISFLQRPDDETVETIYTIFEFSRTKDEPEYTLCTSAVIHSYCRYNTDCISNMRVKWITEALEREFINIFNSFRGERRLYERMVVILKGLGNIGLLSEHFVEQLQKIIGNEKEMLQLRLESIYTFRRVNCIAHRSFFMDMYTNFFINSEIRIAAYLQTMRCPDYHSITKIKAILQNEAVNQVGSFVWSHLRNLAKSSSPLYVVVQSYLMDEVINEKYKLDFWKFSRNYQQNFFFDEFNFGSTTDSNLIFGTESYLPRMVTLNYTSNLFGNSYNFLELTTRVEGFEQLLLSTINLESWLNEESIFNQKGLKNVMDALNNWVSSMKRSSYDTPSDSPIRSNNSYLNVEANNEQHLKIPVQNDGKCEHKYCRPKRSLEIKDVNEYRSKLRRDIDNLGYKLKYDYNNPKLQFGLRIFGNDLHYYTVNGFPEFYELTNKFNILEKASELLTGKEITFTKSNIFVEASYVAPLMVGLPLSIDLFGASAIDVRAKGNLDKMESSFSGLSFDFNGMIKPTVLVDLIGTMKSDMFYAQSGVKVKSTLYSNSEIGSELNVRGKNAVSLSFTLPQNISEILSVQSELLKITRNGDEPQPGIGSRWSESACTPSWVDAAIGLKMCHNSSIPHLNEYKGKLHPSLLLSGPMNFTFAVTKSDQASKKWTIEYTSTKSENENNSNSSLIFYTPGSTIERSILVNVSTEPEKFNSSIIFTHGVNKASAVCQYIGKTSHRQFGILVNANGMRTLDLNVELRRQQERNVLIYKPKMLLAVNGVNITGSVGSIRINEKNGIAQSDLDISFETRKLQMLIRGIVVQTEVTKSANFTINYRFQANKIESINIEGRLSSSGDKSKIEYAGKMKLRTSAHPKLNFASNVTWRSIQGHTEGILTFNNGLNFSDPEYTSVWHLILSRAYSEENIWEGSHSYASFNVVIPRSKVNFKLLLRHEERLKNGSEHNVLAEFHLNPEKNATVLFSILIPRNELLTCDAFFNITVAKFSSCHGHLKFEEKKPKTYMVNFNGTWFTKEFVVIKANYKDRSTSFQALKMIVSSPSFSLITLNAMYRRGQNIVLSNFNVKYGEEPYGAIVKLISQPANMNSTICEVHINLKEKAYWLNSSISTKEPKMLQMELHLDKLRDLYLKSSLVNLVDEKEVSLELNWDMNRDPSQRLLLLADYKKPSNWKHTGQILVSYPDRTISCAVNVFTEGPKYHGDLHASWEINEAITLKYNVGLLPMDNVNHWLHVEIQTPFNNWAMNSIDAGVYNNGNLLLANTSLIWGENQNIKLIWKSDVNMEKIPTLLDIRFGLNSTILEMPSINLEIRNMRDLNKLDSGVSLRYSSANDTVKIYCWKSKWELSKDEKFQNVSGTIFVLTPYKEFWKGGLATKFSLSNRKEIIGAASITFNLREITLTVDGYVENLHDNMITINITTPVSKFRHIKCRFGLNEKRRNVVAEIRTPTTALGAEVLLDVKSLADFDVKLSIATPIENLRLAALYAKLNRNAVDMRGEWNNVTLGFTGISYMNDLKDFEYSCKIFTPLQDFEEHGFVIKFLKKDIFVLNLHFKFSHYNCGIKMNGKPKSLILKQLGEKIIELEAKYDKDFKPPKVVETDFADLEYDEYFAYNVEFVLDLLVWPTIEGMVDVEEILDYYFTVANIKLPQGLVDIQNNLYFPDYLNVINVLNAETPFEIAKHLKLIIEHNVDLNFQHLHEKVKCLITKSDLVSGIGIDVVYFKSADLIEQPEHNIKINLELPTNKTVDITGKMDLDDNMFKGSLKTIVGDKSLSMALAFESEENFLEVTANYGLEENMSPRHNSSIYIKQEFSGVDKSLTVKLELNKENAVNKLDADVAWQVGNDNVEIISNGKYLSTELQLKSFEYSFLLKNNDKPQLNIDMKFLNRNNLIMVYGIRAAKFDEVINAEIWTPMEHFKNVSLHGTMTPINNDQYRIDGVFYRDMVTYNLKGVVQIQNRYPINVRLQTKTLSGGSDGIIELNVKNKQNALEYQFDAKENGKIFKMYGTFSYHNLTGLEFSGQVESTEAEVNRISFKGSYKFPALDRTTASLSFETPWADMGVQKVNIWSQVDRRLDMGQISGGYKFDSYSGVGKCEWTWSPEEDMRLLIESNIDHPNENTSILFSEIKYVNPNKNFKDLGIGGKLNLSSLWYFETKASLNYESENDIKFGLLTHWPLVENDIYELVGRYQGNLISRQSQGLDVSVEGKYSAKKSKQSYLTHLIYRNTTDLYSMGQVEWNIAGKNSTIQAEVQMLRKMKARREISAKLITPKFENEATLNLFGTYDQLKDSYHYVNWTVNYPSTKKIADIDLTIQSFANLKGKLNCMTPFSKAPWIETVLKFSTNSENNYRFCRVDWPTDFVLIILNNTYARKANENKIDGKIQLEVPFNTRHYADIIYNLDQYQRKDNGNIKVTYNKKEILKGIYQRKEETYDKFKETTDISLENDFRSIGIHFVNSSEWRNENSYLNIKHAEIFDLHNQTKFNLTWELYDSTSGSEKEFKLVAIHPNRTVILTTNYDKSSIYKINHRTKLELSDAAWIGYRIVFGKSNKNKNDARNLLAELSYPKRKLTVDGYYVTSADVFTSNMTFSWSAALNNNTKVVRTSLLWRIEPLSQNDRDNQTIIFSLGHELLEKDLLIKGNLYRGIKDIIKANVHIDYSYDPQNLIEVNALLTDLSSRNDYTKYAVKFLAYHKASQINAQYNGSANHSPLLFKIESNSLYQRDYFQEKVGAFLILLDLNQKEVAYTRKSPYRTVHLWLQPHLSYPVYGMNATFLNTPDDNNSGFVYVDIHNKIAKAYFNLTEDGVHNLHMLGYIPDSRHSYIDIWRNYEEVYIVDVTSYLNLNHSRQISGRLHWRPKIKSELKEKARNIKNALLNSFNEHIDFWTKSLYVEALSAISDVWQTSKEYNKDFIDDLAQLSVLEEDLEDLREYLNRSYEANDFYIKSVVNFSLTILDEVAFRDQFDSLPAIFSEIRQVLGESGKALRQSIIQLIEMIKTNYNNILQTFNNFFHGQPLKYFTDLMEKGFEKYEKFVKEIHISFINQVEIMWNKFSNLISTYTKEILKRLEPYIFRAMSFIEKTAWDFSKEIFNYINERTNEMAESTYFNQVSSFAQDIENLYKDIKAHDSIENIKKYSNIAWKFIKEKYQKVIPFGTEISEIVMEIWEEIKELEKIRQVQFVISKFKEVSSKIEWLEEELEIRKYLNHLYALLRNKLQNIALNALEVTDMYREAKTKFFFDPEVGEIDLEQKLPISWHAFNETPQFQEIPELKLLRQLQNILTANNMSLLEHLYDWRSYLDPKKWLPQYYSRAYLIDTRFYITHDKRFVSVDVDTNGFNNCTYVLSHDFWNSTFTLTVDFSDVAKFNLLVKDYVFQIDLISDTLYFNGTSNPMLPITLEDLLVHKDSDVLSINLDGGFKFECNMKFDLCWFETSGRYFGKTAGLLGTMNNEPLDDFITPSNTIALSNDAFTGAWSTSSCSKKSVGKLLNNQTKELSETCRQLFSSLAYCSNIVDPEPFINICLELGYESYREDPKRAFHKKLCTSVLAYIEVCQRSKVPIRMPQQCVFCELTNGTSVAEGAFVEYHDNFASRSSDIVFLVEANTCNTFNNGNQSFGYMISALEEQLQRQKFINNRYAVVAYGSQRSPFNYPRIISYRNGVFVNNTDQLNDYLAHVTTLSKSEDSSNPKSDILQAILKASRLNFRPGISRTFISLSCSRCDIKQMRFDYSSILQYLIDEGVSLHILTNADINFDKSRKVRQYYGFDKQFVYSNRNPEGDSEMRPTLLISKSSLGVCTPLAIESGGSIFSIRKTMTERKNSMKRFANIFAKRVVQSSIPNGSQTCECVGHNNVLAYMVCTPSEDHNQGSSYGEIDSDFSDWDWQTEDYDLE</sequence>
<comment type="caution">
    <text evidence="14">The sequence shown here is derived from an EMBL/GenBank/DDBJ whole genome shotgun (WGS) entry which is preliminary data.</text>
</comment>
<protein>
    <submittedName>
        <fullName evidence="14">(Mediterranean fruit fly) hypothetical protein</fullName>
    </submittedName>
</protein>
<dbReference type="GO" id="GO:0045735">
    <property type="term" value="F:nutrient reservoir activity"/>
    <property type="evidence" value="ECO:0007669"/>
    <property type="project" value="UniProtKB-KW"/>
</dbReference>
<keyword evidence="6" id="KW-0445">Lipid transport</keyword>
<evidence type="ECO:0000259" key="12">
    <source>
        <dbReference type="PROSITE" id="PS51211"/>
    </source>
</evidence>
<dbReference type="Proteomes" id="UP000606786">
    <property type="component" value="Unassembled WGS sequence"/>
</dbReference>
<evidence type="ECO:0000256" key="4">
    <source>
        <dbReference type="ARBA" id="ARBA00022729"/>
    </source>
</evidence>
<dbReference type="SUPFAM" id="SSF48431">
    <property type="entry name" value="Lipovitellin-phosvitin complex, superhelical domain"/>
    <property type="match status" value="1"/>
</dbReference>
<dbReference type="SMART" id="SM00638">
    <property type="entry name" value="LPD_N"/>
    <property type="match status" value="1"/>
</dbReference>
<dbReference type="Gene3D" id="2.20.80.10">
    <property type="entry name" value="Lipovitellin-phosvitin complex, chain A, domain 4"/>
    <property type="match status" value="1"/>
</dbReference>
<accession>A0A811UDJ9</accession>
<dbReference type="GO" id="GO:0005576">
    <property type="term" value="C:extracellular region"/>
    <property type="evidence" value="ECO:0007669"/>
    <property type="project" value="UniProtKB-SubCell"/>
</dbReference>
<keyword evidence="15" id="KW-1185">Reference proteome</keyword>